<sequence>MSILGYRADRAWSALEPFILKEREARGDVHYSAFFEDLVARTRKNWPPEEHYGLKLKKLT</sequence>
<protein>
    <submittedName>
        <fullName evidence="1">Uncharacterized protein</fullName>
    </submittedName>
</protein>
<evidence type="ECO:0000313" key="1">
    <source>
        <dbReference type="EMBL" id="GAA2736591.1"/>
    </source>
</evidence>
<gene>
    <name evidence="1" type="ORF">GCM10010439_64060</name>
</gene>
<name>A0ABN3UPQ5_9ACTN</name>
<dbReference type="Proteomes" id="UP001501842">
    <property type="component" value="Unassembled WGS sequence"/>
</dbReference>
<keyword evidence="2" id="KW-1185">Reference proteome</keyword>
<organism evidence="1 2">
    <name type="scientific">Actinocorallia aurantiaca</name>
    <dbReference type="NCBI Taxonomy" id="46204"/>
    <lineage>
        <taxon>Bacteria</taxon>
        <taxon>Bacillati</taxon>
        <taxon>Actinomycetota</taxon>
        <taxon>Actinomycetes</taxon>
        <taxon>Streptosporangiales</taxon>
        <taxon>Thermomonosporaceae</taxon>
        <taxon>Actinocorallia</taxon>
    </lineage>
</organism>
<comment type="caution">
    <text evidence="1">The sequence shown here is derived from an EMBL/GenBank/DDBJ whole genome shotgun (WGS) entry which is preliminary data.</text>
</comment>
<evidence type="ECO:0000313" key="2">
    <source>
        <dbReference type="Proteomes" id="UP001501842"/>
    </source>
</evidence>
<proteinExistence type="predicted"/>
<reference evidence="1 2" key="1">
    <citation type="journal article" date="2019" name="Int. J. Syst. Evol. Microbiol.">
        <title>The Global Catalogue of Microorganisms (GCM) 10K type strain sequencing project: providing services to taxonomists for standard genome sequencing and annotation.</title>
        <authorList>
            <consortium name="The Broad Institute Genomics Platform"/>
            <consortium name="The Broad Institute Genome Sequencing Center for Infectious Disease"/>
            <person name="Wu L."/>
            <person name="Ma J."/>
        </authorList>
    </citation>
    <scope>NUCLEOTIDE SEQUENCE [LARGE SCALE GENOMIC DNA]</scope>
    <source>
        <strain evidence="1 2">JCM 8201</strain>
    </source>
</reference>
<dbReference type="EMBL" id="BAAATZ010000033">
    <property type="protein sequence ID" value="GAA2736591.1"/>
    <property type="molecule type" value="Genomic_DNA"/>
</dbReference>
<accession>A0ABN3UPQ5</accession>
<dbReference type="RefSeq" id="WP_344456279.1">
    <property type="nucleotide sequence ID" value="NZ_BAAATZ010000033.1"/>
</dbReference>